<organism evidence="2 3">
    <name type="scientific">Tropheryma whipplei (strain Twist)</name>
    <name type="common">Whipple's bacillus</name>
    <dbReference type="NCBI Taxonomy" id="203267"/>
    <lineage>
        <taxon>Bacteria</taxon>
        <taxon>Bacillati</taxon>
        <taxon>Actinomycetota</taxon>
        <taxon>Actinomycetes</taxon>
        <taxon>Micrococcales</taxon>
        <taxon>Tropherymataceae</taxon>
        <taxon>Tropheryma</taxon>
    </lineage>
</organism>
<feature type="transmembrane region" description="Helical" evidence="1">
    <location>
        <begin position="6"/>
        <end position="31"/>
    </location>
</feature>
<feature type="transmembrane region" description="Helical" evidence="1">
    <location>
        <begin position="101"/>
        <end position="122"/>
    </location>
</feature>
<dbReference type="STRING" id="203267.TWT_161"/>
<keyword evidence="3" id="KW-1185">Reference proteome</keyword>
<evidence type="ECO:0000313" key="2">
    <source>
        <dbReference type="EMBL" id="AAO44258.1"/>
    </source>
</evidence>
<sequence>MGVDRVFFWFTFALYILCGFCIFFTLISGLLRYRPADLVFVSIALVWLGFVAQLILSFVAPTLGNPIKGDVLQFYLYAACSILIPIVSIVYVFIERAVWGNYVLLLVALASIAILWRMQVIWG</sequence>
<reference evidence="2 3" key="1">
    <citation type="journal article" date="2003" name="Genome Res.">
        <title>Tropheryma whipplei twist: a human pathogenic Actinobacteria with a reduced genome.</title>
        <authorList>
            <person name="Raoult D."/>
            <person name="Ogata H."/>
            <person name="Audic S."/>
            <person name="Robert C."/>
            <person name="Suhre K."/>
            <person name="Drancourt M."/>
            <person name="Claverie J.-M."/>
        </authorList>
    </citation>
    <scope>NUCLEOTIDE SEQUENCE [LARGE SCALE GENOMIC DNA]</scope>
    <source>
        <strain evidence="2 3">Twist</strain>
    </source>
</reference>
<proteinExistence type="predicted"/>
<feature type="transmembrane region" description="Helical" evidence="1">
    <location>
        <begin position="72"/>
        <end position="94"/>
    </location>
</feature>
<dbReference type="RefSeq" id="WP_011102394.1">
    <property type="nucleotide sequence ID" value="NC_004572.3"/>
</dbReference>
<dbReference type="HOGENOM" id="CLU_140382_1_0_11"/>
<dbReference type="EMBL" id="AE014184">
    <property type="protein sequence ID" value="AAO44258.1"/>
    <property type="molecule type" value="Genomic_DNA"/>
</dbReference>
<dbReference type="AlphaFoldDB" id="Q83GT5"/>
<feature type="transmembrane region" description="Helical" evidence="1">
    <location>
        <begin position="38"/>
        <end position="60"/>
    </location>
</feature>
<evidence type="ECO:0000256" key="1">
    <source>
        <dbReference type="SAM" id="Phobius"/>
    </source>
</evidence>
<evidence type="ECO:0008006" key="4">
    <source>
        <dbReference type="Google" id="ProtNLM"/>
    </source>
</evidence>
<protein>
    <recommendedName>
        <fullName evidence="4">Integral membrane protein</fullName>
    </recommendedName>
</protein>
<keyword evidence="1" id="KW-0472">Membrane</keyword>
<dbReference type="Proteomes" id="UP000002200">
    <property type="component" value="Chromosome"/>
</dbReference>
<gene>
    <name evidence="2" type="ordered locus">TWT_161</name>
</gene>
<keyword evidence="1" id="KW-1133">Transmembrane helix</keyword>
<evidence type="ECO:0000313" key="3">
    <source>
        <dbReference type="Proteomes" id="UP000002200"/>
    </source>
</evidence>
<name>Q83GT5_TROWT</name>
<dbReference type="GeneID" id="67388392"/>
<dbReference type="OrthoDB" id="5197832at2"/>
<dbReference type="KEGG" id="twh:TWT_161"/>
<keyword evidence="1" id="KW-0812">Transmembrane</keyword>
<accession>Q83GT5</accession>